<dbReference type="InterPro" id="IPR016024">
    <property type="entry name" value="ARM-type_fold"/>
</dbReference>
<dbReference type="Pfam" id="PF12831">
    <property type="entry name" value="FAD_oxidored"/>
    <property type="match status" value="1"/>
</dbReference>
<gene>
    <name evidence="7" type="ORF">FE782_12690</name>
</gene>
<dbReference type="Pfam" id="PF03130">
    <property type="entry name" value="HEAT_PBS"/>
    <property type="match status" value="1"/>
</dbReference>
<dbReference type="InterPro" id="IPR039650">
    <property type="entry name" value="HdrA-like"/>
</dbReference>
<comment type="caution">
    <text evidence="7">The sequence shown here is derived from an EMBL/GenBank/DDBJ whole genome shotgun (WGS) entry which is preliminary data.</text>
</comment>
<dbReference type="GO" id="GO:0046872">
    <property type="term" value="F:metal ion binding"/>
    <property type="evidence" value="ECO:0007669"/>
    <property type="project" value="UniProtKB-KW"/>
</dbReference>
<dbReference type="InterPro" id="IPR011989">
    <property type="entry name" value="ARM-like"/>
</dbReference>
<evidence type="ECO:0000256" key="5">
    <source>
        <dbReference type="ARBA" id="ARBA00023014"/>
    </source>
</evidence>
<dbReference type="EMBL" id="VCIW01000007">
    <property type="protein sequence ID" value="TLS51768.1"/>
    <property type="molecule type" value="Genomic_DNA"/>
</dbReference>
<keyword evidence="2" id="KW-0479">Metal-binding</keyword>
<keyword evidence="5" id="KW-0411">Iron-sulfur</keyword>
<dbReference type="PANTHER" id="PTHR43498">
    <property type="entry name" value="FERREDOXIN:COB-COM HETERODISULFIDE REDUCTASE SUBUNIT A"/>
    <property type="match status" value="1"/>
</dbReference>
<dbReference type="PANTHER" id="PTHR43498:SF1">
    <property type="entry name" value="COB--COM HETERODISULFIDE REDUCTASE IRON-SULFUR SUBUNIT A"/>
    <property type="match status" value="1"/>
</dbReference>
<dbReference type="Gene3D" id="3.50.50.60">
    <property type="entry name" value="FAD/NAD(P)-binding domain"/>
    <property type="match status" value="1"/>
</dbReference>
<evidence type="ECO:0000313" key="7">
    <source>
        <dbReference type="EMBL" id="TLS51768.1"/>
    </source>
</evidence>
<dbReference type="GO" id="GO:0016491">
    <property type="term" value="F:oxidoreductase activity"/>
    <property type="evidence" value="ECO:0007669"/>
    <property type="project" value="UniProtKB-KW"/>
</dbReference>
<dbReference type="InterPro" id="IPR036188">
    <property type="entry name" value="FAD/NAD-bd_sf"/>
</dbReference>
<dbReference type="SUPFAM" id="SSF51905">
    <property type="entry name" value="FAD/NAD(P)-binding domain"/>
    <property type="match status" value="1"/>
</dbReference>
<dbReference type="Gene3D" id="1.25.10.10">
    <property type="entry name" value="Leucine-rich Repeat Variant"/>
    <property type="match status" value="1"/>
</dbReference>
<dbReference type="AlphaFoldDB" id="A0A5R9GEI8"/>
<evidence type="ECO:0000256" key="6">
    <source>
        <dbReference type="SAM" id="MobiDB-lite"/>
    </source>
</evidence>
<keyword evidence="8" id="KW-1185">Reference proteome</keyword>
<dbReference type="Proteomes" id="UP000309676">
    <property type="component" value="Unassembled WGS sequence"/>
</dbReference>
<sequence length="695" mass="75813">MDVGRRRGSIRRDAAAGADADRPRLDVAAVGGVPAAARGARCGSEFLGMGECGMTITIGERRNGVQVSRPAAFAPAETYDVIVVGLGTAGALAAIAAAERGLRVLGIERLNAMGGTGTLGAVVGYYFGNKGGLFEEIDQEVQRLSGAAAYTKAGGVNADLKKLALERRALAAGVELRYECTAVGVYLEHNEVRGLRWIGPNGPDEAGCRIAIDCTGDAEIAAMAGASYRKGRELDGKAQPFSNALVWINDGAVHTFYTDSGYVDVEDAEDYARAVLESACVHTHQPERFEERRKFVKLAPLLGVREGRFIEGERQVTFADFLDDKETEEPIFYAYSNVDNHGKDMAFESENQRDWIVAASLWGLNFSVPVPLGALLPKGVGRLLVAGRALAVDHDLAPCVRMKRDMQKCGEAAGLAAALAIETGVPLTRLPYESLKPRLLEKGCLLAANHKGMRDGQPSMDEAMPSIRWLRDEADIQSGLDGEKPGLAIWSAKRLGGAMLPSLRAWAAQTERVHLRRHSAFALALLGDEAALPALRETMRERDGFFPKTSRKYNQARGYAAIYLLGKLGDETVVPELIDILRSREAFKNVSTDVEFINHDDEYFFQYFTFALRALFQIADRHPAERERVITAAREIVDEPSFALHVTMKPSKDVNFDMADTIRGVVRRQAEAWSTSQRQRENRVAARPGGSDVTE</sequence>
<organism evidence="7 8">
    <name type="scientific">Paenibacillus antri</name>
    <dbReference type="NCBI Taxonomy" id="2582848"/>
    <lineage>
        <taxon>Bacteria</taxon>
        <taxon>Bacillati</taxon>
        <taxon>Bacillota</taxon>
        <taxon>Bacilli</taxon>
        <taxon>Bacillales</taxon>
        <taxon>Paenibacillaceae</taxon>
        <taxon>Paenibacillus</taxon>
    </lineage>
</organism>
<keyword evidence="3" id="KW-0560">Oxidoreductase</keyword>
<dbReference type="SUPFAM" id="SSF48371">
    <property type="entry name" value="ARM repeat"/>
    <property type="match status" value="1"/>
</dbReference>
<proteinExistence type="predicted"/>
<keyword evidence="1" id="KW-0004">4Fe-4S</keyword>
<accession>A0A5R9GEI8</accession>
<keyword evidence="4" id="KW-0408">Iron</keyword>
<evidence type="ECO:0000256" key="4">
    <source>
        <dbReference type="ARBA" id="ARBA00023004"/>
    </source>
</evidence>
<evidence type="ECO:0000256" key="3">
    <source>
        <dbReference type="ARBA" id="ARBA00023002"/>
    </source>
</evidence>
<dbReference type="InterPro" id="IPR004155">
    <property type="entry name" value="PBS_lyase_HEAT"/>
</dbReference>
<evidence type="ECO:0000313" key="8">
    <source>
        <dbReference type="Proteomes" id="UP000309676"/>
    </source>
</evidence>
<protein>
    <submittedName>
        <fullName evidence="7">FAD-dependent oxidoreductase</fullName>
    </submittedName>
</protein>
<evidence type="ECO:0000256" key="2">
    <source>
        <dbReference type="ARBA" id="ARBA00022723"/>
    </source>
</evidence>
<dbReference type="GO" id="GO:0051539">
    <property type="term" value="F:4 iron, 4 sulfur cluster binding"/>
    <property type="evidence" value="ECO:0007669"/>
    <property type="project" value="UniProtKB-KW"/>
</dbReference>
<feature type="region of interest" description="Disordered" evidence="6">
    <location>
        <begin position="673"/>
        <end position="695"/>
    </location>
</feature>
<reference evidence="7 8" key="1">
    <citation type="submission" date="2019-05" db="EMBL/GenBank/DDBJ databases">
        <authorList>
            <person name="Narsing Rao M.P."/>
            <person name="Li W.J."/>
        </authorList>
    </citation>
    <scope>NUCLEOTIDE SEQUENCE [LARGE SCALE GENOMIC DNA]</scope>
    <source>
        <strain evidence="7 8">SYSU_K30003</strain>
    </source>
</reference>
<evidence type="ECO:0000256" key="1">
    <source>
        <dbReference type="ARBA" id="ARBA00022485"/>
    </source>
</evidence>
<name>A0A5R9GEI8_9BACL</name>